<dbReference type="Proteomes" id="UP000190888">
    <property type="component" value="Unassembled WGS sequence"/>
</dbReference>
<evidence type="ECO:0000256" key="1">
    <source>
        <dbReference type="SAM" id="Phobius"/>
    </source>
</evidence>
<dbReference type="EMBL" id="FUWH01000002">
    <property type="protein sequence ID" value="SJZ51008.1"/>
    <property type="molecule type" value="Genomic_DNA"/>
</dbReference>
<gene>
    <name evidence="2" type="ORF">SAMN04488132_102363</name>
</gene>
<dbReference type="AlphaFoldDB" id="A0A1T4L8W6"/>
<proteinExistence type="predicted"/>
<dbReference type="OrthoDB" id="965650at2"/>
<keyword evidence="1" id="KW-0812">Transmembrane</keyword>
<dbReference type="RefSeq" id="WP_078830314.1">
    <property type="nucleotide sequence ID" value="NZ_FUWH01000002.1"/>
</dbReference>
<keyword evidence="1" id="KW-1133">Transmembrane helix</keyword>
<evidence type="ECO:0000313" key="3">
    <source>
        <dbReference type="Proteomes" id="UP000190888"/>
    </source>
</evidence>
<feature type="transmembrane region" description="Helical" evidence="1">
    <location>
        <begin position="6"/>
        <end position="39"/>
    </location>
</feature>
<protein>
    <submittedName>
        <fullName evidence="2">Uncharacterized protein</fullName>
    </submittedName>
</protein>
<keyword evidence="1" id="KW-0472">Membrane</keyword>
<feature type="transmembrane region" description="Helical" evidence="1">
    <location>
        <begin position="84"/>
        <end position="107"/>
    </location>
</feature>
<organism evidence="2 3">
    <name type="scientific">Sediminibacterium ginsengisoli</name>
    <dbReference type="NCBI Taxonomy" id="413434"/>
    <lineage>
        <taxon>Bacteria</taxon>
        <taxon>Pseudomonadati</taxon>
        <taxon>Bacteroidota</taxon>
        <taxon>Chitinophagia</taxon>
        <taxon>Chitinophagales</taxon>
        <taxon>Chitinophagaceae</taxon>
        <taxon>Sediminibacterium</taxon>
    </lineage>
</organism>
<sequence length="114" mass="12015">MKFISALVLTAILGFAVGIYGTLPWWSFVITSFIVAVAIHQRAGKAFLAGFLGMFSLWVILAMIKDTPNDHLLATKIAALLPLGGSYMALILVTGIVGGLVAGLAGLSGSYFRK</sequence>
<feature type="transmembrane region" description="Helical" evidence="1">
    <location>
        <begin position="46"/>
        <end position="64"/>
    </location>
</feature>
<accession>A0A1T4L8W6</accession>
<keyword evidence="3" id="KW-1185">Reference proteome</keyword>
<reference evidence="2 3" key="1">
    <citation type="submission" date="2017-02" db="EMBL/GenBank/DDBJ databases">
        <authorList>
            <person name="Peterson S.W."/>
        </authorList>
    </citation>
    <scope>NUCLEOTIDE SEQUENCE [LARGE SCALE GENOMIC DNA]</scope>
    <source>
        <strain evidence="2 3">DSM 22335</strain>
    </source>
</reference>
<evidence type="ECO:0000313" key="2">
    <source>
        <dbReference type="EMBL" id="SJZ51008.1"/>
    </source>
</evidence>
<name>A0A1T4L8W6_9BACT</name>
<dbReference type="STRING" id="413434.SAMN04488132_102363"/>